<sequence>MPIVFEEVDATVQPANGGTPQAQAAQPGAGTDTPEERADALRHALALMAERALRLKAD</sequence>
<dbReference type="RefSeq" id="WP_157119013.1">
    <property type="nucleotide sequence ID" value="NZ_JAXOJX010000106.1"/>
</dbReference>
<evidence type="ECO:0000256" key="1">
    <source>
        <dbReference type="SAM" id="MobiDB-lite"/>
    </source>
</evidence>
<accession>A0ABU5IQW6</accession>
<protein>
    <submittedName>
        <fullName evidence="2">Uncharacterized protein</fullName>
    </submittedName>
</protein>
<evidence type="ECO:0000313" key="2">
    <source>
        <dbReference type="EMBL" id="MDZ5461291.1"/>
    </source>
</evidence>
<comment type="caution">
    <text evidence="2">The sequence shown here is derived from an EMBL/GenBank/DDBJ whole genome shotgun (WGS) entry which is preliminary data.</text>
</comment>
<organism evidence="2 3">
    <name type="scientific">Azohydromonas lata</name>
    <dbReference type="NCBI Taxonomy" id="45677"/>
    <lineage>
        <taxon>Bacteria</taxon>
        <taxon>Pseudomonadati</taxon>
        <taxon>Pseudomonadota</taxon>
        <taxon>Betaproteobacteria</taxon>
        <taxon>Burkholderiales</taxon>
        <taxon>Sphaerotilaceae</taxon>
        <taxon>Azohydromonas</taxon>
    </lineage>
</organism>
<evidence type="ECO:0000313" key="3">
    <source>
        <dbReference type="Proteomes" id="UP001293718"/>
    </source>
</evidence>
<dbReference type="Proteomes" id="UP001293718">
    <property type="component" value="Unassembled WGS sequence"/>
</dbReference>
<proteinExistence type="predicted"/>
<dbReference type="EMBL" id="JAXOJX010000106">
    <property type="protein sequence ID" value="MDZ5461291.1"/>
    <property type="molecule type" value="Genomic_DNA"/>
</dbReference>
<keyword evidence="3" id="KW-1185">Reference proteome</keyword>
<name>A0ABU5IQW6_9BURK</name>
<feature type="compositionally biased region" description="Low complexity" evidence="1">
    <location>
        <begin position="13"/>
        <end position="31"/>
    </location>
</feature>
<feature type="region of interest" description="Disordered" evidence="1">
    <location>
        <begin position="12"/>
        <end position="37"/>
    </location>
</feature>
<reference evidence="2 3" key="1">
    <citation type="submission" date="2023-11" db="EMBL/GenBank/DDBJ databases">
        <title>Draft genome of Azohydromonas lata strain H1 (DSM1123), a polyhydroxyalkanoate producer.</title>
        <authorList>
            <person name="Traversa D."/>
            <person name="D'Addabbo P."/>
            <person name="Pazzani C."/>
            <person name="Manzari C."/>
            <person name="Chiara M."/>
            <person name="Scrascia M."/>
        </authorList>
    </citation>
    <scope>NUCLEOTIDE SEQUENCE [LARGE SCALE GENOMIC DNA]</scope>
    <source>
        <strain evidence="2 3">H1</strain>
    </source>
</reference>
<gene>
    <name evidence="2" type="ORF">SM757_32425</name>
</gene>